<evidence type="ECO:0000313" key="2">
    <source>
        <dbReference type="Proteomes" id="UP000001646"/>
    </source>
</evidence>
<dbReference type="Gene3D" id="1.10.10.10">
    <property type="entry name" value="Winged helix-like DNA-binding domain superfamily/Winged helix DNA-binding domain"/>
    <property type="match status" value="1"/>
</dbReference>
<name>L7N028_ANOCA</name>
<evidence type="ECO:0000313" key="1">
    <source>
        <dbReference type="Ensembl" id="ENSACAP00000016081.3"/>
    </source>
</evidence>
<protein>
    <submittedName>
        <fullName evidence="1">Uncharacterized protein</fullName>
    </submittedName>
</protein>
<accession>L7N028</accession>
<reference evidence="1" key="2">
    <citation type="submission" date="2025-08" db="UniProtKB">
        <authorList>
            <consortium name="Ensembl"/>
        </authorList>
    </citation>
    <scope>IDENTIFICATION</scope>
</reference>
<reference evidence="1" key="3">
    <citation type="submission" date="2025-09" db="UniProtKB">
        <authorList>
            <consortium name="Ensembl"/>
        </authorList>
    </citation>
    <scope>IDENTIFICATION</scope>
</reference>
<organism evidence="1 2">
    <name type="scientific">Anolis carolinensis</name>
    <name type="common">Green anole</name>
    <name type="synonym">American chameleon</name>
    <dbReference type="NCBI Taxonomy" id="28377"/>
    <lineage>
        <taxon>Eukaryota</taxon>
        <taxon>Metazoa</taxon>
        <taxon>Chordata</taxon>
        <taxon>Craniata</taxon>
        <taxon>Vertebrata</taxon>
        <taxon>Euteleostomi</taxon>
        <taxon>Lepidosauria</taxon>
        <taxon>Squamata</taxon>
        <taxon>Bifurcata</taxon>
        <taxon>Unidentata</taxon>
        <taxon>Episquamata</taxon>
        <taxon>Toxicofera</taxon>
        <taxon>Iguania</taxon>
        <taxon>Dactyloidae</taxon>
        <taxon>Anolis</taxon>
    </lineage>
</organism>
<dbReference type="Ensembl" id="ENSACAT00000016401.3">
    <property type="protein sequence ID" value="ENSACAP00000016081.3"/>
    <property type="gene ID" value="ENSACAG00000016372.3"/>
</dbReference>
<dbReference type="HOGENOM" id="CLU_018294_6_2_1"/>
<dbReference type="STRING" id="28377.ENSACAP00000016081"/>
<proteinExistence type="predicted"/>
<dbReference type="eggNOG" id="KOG3105">
    <property type="taxonomic scope" value="Eukaryota"/>
</dbReference>
<reference evidence="1 2" key="1">
    <citation type="submission" date="2009-12" db="EMBL/GenBank/DDBJ databases">
        <title>The Genome Sequence of Anolis carolinensis (Green Anole Lizard).</title>
        <authorList>
            <consortium name="The Genome Sequencing Platform"/>
            <person name="Di Palma F."/>
            <person name="Alfoldi J."/>
            <person name="Heiman D."/>
            <person name="Young S."/>
            <person name="Grabherr M."/>
            <person name="Johnson J."/>
            <person name="Lander E.S."/>
            <person name="Lindblad-Toh K."/>
        </authorList>
    </citation>
    <scope>NUCLEOTIDE SEQUENCE [LARGE SCALE GENOMIC DNA]</scope>
    <source>
        <strain evidence="1 2">JBL SC #1</strain>
    </source>
</reference>
<dbReference type="Proteomes" id="UP000001646">
    <property type="component" value="Chromosome 2"/>
</dbReference>
<dbReference type="InParanoid" id="L7N028"/>
<dbReference type="InterPro" id="IPR036388">
    <property type="entry name" value="WH-like_DNA-bd_sf"/>
</dbReference>
<dbReference type="GeneTree" id="ENSGT00940000163452"/>
<keyword evidence="2" id="KW-1185">Reference proteome</keyword>
<sequence>MSPKRSATASEKIELLNMLQKGRLYAAVGCHYGINESTVHYIKKEEKNIRSTATVTFNKTAKRVITLHNKSIVKMESALAFLMLIGCCYQLEVRWRHADQLECLCRFGLSANQEQGGGPSRK</sequence>
<dbReference type="AlphaFoldDB" id="L7N028"/>